<dbReference type="Gene3D" id="1.10.287.850">
    <property type="entry name" value="HP0062-like domain"/>
    <property type="match status" value="1"/>
</dbReference>
<evidence type="ECO:0000313" key="2">
    <source>
        <dbReference type="EMBL" id="MCT7659708.1"/>
    </source>
</evidence>
<evidence type="ECO:0000313" key="3">
    <source>
        <dbReference type="Proteomes" id="UP001206639"/>
    </source>
</evidence>
<dbReference type="EMBL" id="JAODWD010000003">
    <property type="protein sequence ID" value="MCT7659708.1"/>
    <property type="molecule type" value="Genomic_DNA"/>
</dbReference>
<dbReference type="RefSeq" id="WP_260993738.1">
    <property type="nucleotide sequence ID" value="NZ_JAODWD010000003.1"/>
</dbReference>
<dbReference type="Proteomes" id="UP001206639">
    <property type="component" value="Unassembled WGS sequence"/>
</dbReference>
<keyword evidence="3" id="KW-1185">Reference proteome</keyword>
<dbReference type="InterPro" id="IPR000084">
    <property type="entry name" value="PE-PGRS_N"/>
</dbReference>
<evidence type="ECO:0000259" key="1">
    <source>
        <dbReference type="Pfam" id="PF00934"/>
    </source>
</evidence>
<reference evidence="3" key="1">
    <citation type="submission" date="2023-07" db="EMBL/GenBank/DDBJ databases">
        <authorList>
            <person name="Deng Y."/>
            <person name="Zhang Y.-Q."/>
        </authorList>
    </citation>
    <scope>NUCLEOTIDE SEQUENCE [LARGE SCALE GENOMIC DNA]</scope>
    <source>
        <strain evidence="3">CPCC 205710</strain>
    </source>
</reference>
<accession>A0ABT2MBR3</accession>
<gene>
    <name evidence="2" type="ORF">N4S67_14895</name>
</gene>
<comment type="caution">
    <text evidence="2">The sequence shown here is derived from an EMBL/GenBank/DDBJ whole genome shotgun (WGS) entry which is preliminary data.</text>
</comment>
<protein>
    <submittedName>
        <fullName evidence="2">PE family protein</fullName>
    </submittedName>
</protein>
<dbReference type="Pfam" id="PF00934">
    <property type="entry name" value="PE"/>
    <property type="match status" value="1"/>
</dbReference>
<sequence length="98" mass="10391">MADNAGMSIQPAEVGDVSRQLDELAARVERVLATEAPNLTVTASGRDEVSTRIANTLNEVHTAFAKSSNEGLGEMHEVAATLRTHSGNIAAAEEDFVR</sequence>
<proteinExistence type="predicted"/>
<organism evidence="2 3">
    <name type="scientific">Mycobacterium deserti</name>
    <dbReference type="NCBI Taxonomy" id="2978347"/>
    <lineage>
        <taxon>Bacteria</taxon>
        <taxon>Bacillati</taxon>
        <taxon>Actinomycetota</taxon>
        <taxon>Actinomycetes</taxon>
        <taxon>Mycobacteriales</taxon>
        <taxon>Mycobacteriaceae</taxon>
        <taxon>Mycobacterium</taxon>
    </lineage>
</organism>
<feature type="domain" description="PE" evidence="1">
    <location>
        <begin position="7"/>
        <end position="94"/>
    </location>
</feature>
<name>A0ABT2MBR3_9MYCO</name>